<reference evidence="1" key="1">
    <citation type="submission" date="2022-04" db="EMBL/GenBank/DDBJ databases">
        <title>Chromosome-scale genome assembly of Holotrichia oblita Faldermann.</title>
        <authorList>
            <person name="Rongchong L."/>
        </authorList>
    </citation>
    <scope>NUCLEOTIDE SEQUENCE</scope>
    <source>
        <strain evidence="1">81SQS9</strain>
    </source>
</reference>
<sequence length="1216" mass="141808">MGNLQIIVLSICYFFLRINAEELVCHINGKKSLNFLSDKFLSFTIDPAILLSGVNIGYSTMQIAKHLSPAYIRLSGPSTEYLQFIENESLYDSKDPTLHFTPTMWEFLNDWFLKTGLTPIFAISGDKDESETKLNTRTIFPLLELSEKINMKSLWQIKDESFQENLTKYKEELILFKYVLNAFPNGNQNWEIIGPHLNHWIGTNSSEELMKTIDDIENITTAVIWTRSNSQVFKPPPRLPIWLEIPKSQNPITFKSAMDWAKDIGDTASLGYEVLFREPRLFEVIAETPIFWLTLFHKKFMGRNFLELKPSQVSNGDVSIYCHCFKNQNSFLRRGAITVLAVNQGNQEKTIVLKIPTISYQHTEVQSYILTSDFENSTSTYLNGEKLHINMLNNNTIPKPKIRRARTQKAVSVEVPSTSIAFFIIPDARAPICVNNEDDINLIVQEIHADQNIDFMQEIQPDINVRIKESSTSLKDLYLMMEKELEDDEEYYISTKGKHRKSDEWKGILSEKIQKIKSSDISGKRSSIVEKPDIRKRRDDIEKRKNELIQKISDKTKSFRNRLRPHETNEEEVPTENLPSNTNHTEIVSNKRIAREAKAKVGRRGKSRGRSSKKKQIVHTTPAPIKTIKGINTKPKRDINMELLEEKANEIKPKYTKKFDRGNDSRKNYYRKELSKHILQPKHLYKNEKSEEDASFDLKDLLDNIRKNVDQKSSEEQFGKPIKRGKSTKLKPAYTINTTSKPRKINLTKKLEDSAKKKTTFEDITNDSDLDYLNGDEYSDIYEEFELINSKYFDDSGELPIKTTSRIQKQSSYSPKHKQDWLNQEIILKNTDNVDEAIRDLETYLNRRNDYYDTEELGDVDFSLMDYYDAIDYIDSDTPIRYKRDENHGFTEEDIRFYKLLMSSNIRHMRESMKKQKLKGLPIKKEVKPINLGQRLHGKKPQEDVKEPPKNQQPSNEHKRKLPLKINLEQVRPISNLRLLRSRLAQQKTVEGPQKPQVPKVDAPSQAGRKVETVDEETRQLIKTIKNELRNRRTRSINLKINKRYVDKNRNRLDNDLDDTVNSIREDVNYLIPKIDDTQISLILPTKDEISFSNFKTGSEIKFKHFKKKQEEEEEGYWPTCPLNTDFDSTTETMLSNQTEKLTTTEVDYKMVPNFTNNNIDVRNDIVDGRKLDRNVTHIQKIKKNGESRYIDNFFKSITNFFDDVHNKIKSYLPFL</sequence>
<gene>
    <name evidence="1" type="ORF">MML48_5g00008604</name>
</gene>
<dbReference type="Proteomes" id="UP001056778">
    <property type="component" value="Chromosome 5"/>
</dbReference>
<evidence type="ECO:0000313" key="2">
    <source>
        <dbReference type="Proteomes" id="UP001056778"/>
    </source>
</evidence>
<protein>
    <submittedName>
        <fullName evidence="1">Heparanase</fullName>
    </submittedName>
</protein>
<name>A0ACB9T521_HOLOL</name>
<keyword evidence="2" id="KW-1185">Reference proteome</keyword>
<evidence type="ECO:0000313" key="1">
    <source>
        <dbReference type="EMBL" id="KAI4461902.1"/>
    </source>
</evidence>
<dbReference type="EMBL" id="CM043019">
    <property type="protein sequence ID" value="KAI4461902.1"/>
    <property type="molecule type" value="Genomic_DNA"/>
</dbReference>
<proteinExistence type="predicted"/>
<comment type="caution">
    <text evidence="1">The sequence shown here is derived from an EMBL/GenBank/DDBJ whole genome shotgun (WGS) entry which is preliminary data.</text>
</comment>
<organism evidence="1 2">
    <name type="scientific">Holotrichia oblita</name>
    <name type="common">Chafer beetle</name>
    <dbReference type="NCBI Taxonomy" id="644536"/>
    <lineage>
        <taxon>Eukaryota</taxon>
        <taxon>Metazoa</taxon>
        <taxon>Ecdysozoa</taxon>
        <taxon>Arthropoda</taxon>
        <taxon>Hexapoda</taxon>
        <taxon>Insecta</taxon>
        <taxon>Pterygota</taxon>
        <taxon>Neoptera</taxon>
        <taxon>Endopterygota</taxon>
        <taxon>Coleoptera</taxon>
        <taxon>Polyphaga</taxon>
        <taxon>Scarabaeiformia</taxon>
        <taxon>Scarabaeidae</taxon>
        <taxon>Melolonthinae</taxon>
        <taxon>Holotrichia</taxon>
    </lineage>
</organism>
<accession>A0ACB9T521</accession>